<reference evidence="1 2" key="1">
    <citation type="submission" date="2020-03" db="EMBL/GenBank/DDBJ databases">
        <title>Whole genome shotgun sequence of Phytohabitans suffuscus NBRC 105367.</title>
        <authorList>
            <person name="Komaki H."/>
            <person name="Tamura T."/>
        </authorList>
    </citation>
    <scope>NUCLEOTIDE SEQUENCE [LARGE SCALE GENOMIC DNA]</scope>
    <source>
        <strain evidence="1 2">NBRC 105367</strain>
    </source>
</reference>
<dbReference type="KEGG" id="psuu:Psuf_087210"/>
<name>A0A6F8YZP7_9ACTN</name>
<gene>
    <name evidence="1" type="ORF">Psuf_087210</name>
</gene>
<protein>
    <submittedName>
        <fullName evidence="1">Uncharacterized protein</fullName>
    </submittedName>
</protein>
<evidence type="ECO:0000313" key="1">
    <source>
        <dbReference type="EMBL" id="BCB91408.1"/>
    </source>
</evidence>
<organism evidence="1 2">
    <name type="scientific">Phytohabitans suffuscus</name>
    <dbReference type="NCBI Taxonomy" id="624315"/>
    <lineage>
        <taxon>Bacteria</taxon>
        <taxon>Bacillati</taxon>
        <taxon>Actinomycetota</taxon>
        <taxon>Actinomycetes</taxon>
        <taxon>Micromonosporales</taxon>
        <taxon>Micromonosporaceae</taxon>
    </lineage>
</organism>
<dbReference type="RefSeq" id="WP_232075690.1">
    <property type="nucleotide sequence ID" value="NZ_AP022871.1"/>
</dbReference>
<accession>A0A6F8YZP7</accession>
<dbReference type="EMBL" id="AP022871">
    <property type="protein sequence ID" value="BCB91408.1"/>
    <property type="molecule type" value="Genomic_DNA"/>
</dbReference>
<keyword evidence="2" id="KW-1185">Reference proteome</keyword>
<evidence type="ECO:0000313" key="2">
    <source>
        <dbReference type="Proteomes" id="UP000503011"/>
    </source>
</evidence>
<dbReference type="Proteomes" id="UP000503011">
    <property type="component" value="Chromosome"/>
</dbReference>
<proteinExistence type="predicted"/>
<dbReference type="AlphaFoldDB" id="A0A6F8YZP7"/>
<sequence length="85" mass="9221">MILWVVIALVLVGLLVLVSAAASLAGRLRPLRRAATTLLRRQAEAEKLQAAAVTLAREAETLRLKAEITQERLALIKVKSGPRGR</sequence>
<reference evidence="1 2" key="2">
    <citation type="submission" date="2020-03" db="EMBL/GenBank/DDBJ databases">
        <authorList>
            <person name="Ichikawa N."/>
            <person name="Kimura A."/>
            <person name="Kitahashi Y."/>
            <person name="Uohara A."/>
        </authorList>
    </citation>
    <scope>NUCLEOTIDE SEQUENCE [LARGE SCALE GENOMIC DNA]</scope>
    <source>
        <strain evidence="1 2">NBRC 105367</strain>
    </source>
</reference>